<dbReference type="PANTHER" id="PTHR12737:SF9">
    <property type="entry name" value="DIMETHYLARGININASE"/>
    <property type="match status" value="1"/>
</dbReference>
<dbReference type="EC" id="3.5.3.18" evidence="3"/>
<dbReference type="GO" id="GO:0016403">
    <property type="term" value="F:dimethylargininase activity"/>
    <property type="evidence" value="ECO:0007669"/>
    <property type="project" value="UniProtKB-EC"/>
</dbReference>
<keyword evidence="2 3" id="KW-0378">Hydrolase</keyword>
<dbReference type="PANTHER" id="PTHR12737">
    <property type="entry name" value="DIMETHYLARGININE DIMETHYLAMINOHYDROLASE"/>
    <property type="match status" value="1"/>
</dbReference>
<evidence type="ECO:0000313" key="4">
    <source>
        <dbReference type="Proteomes" id="UP001387100"/>
    </source>
</evidence>
<name>A0ABU8RFS8_9ACTN</name>
<evidence type="ECO:0000256" key="1">
    <source>
        <dbReference type="ARBA" id="ARBA00008532"/>
    </source>
</evidence>
<reference evidence="3 4" key="1">
    <citation type="journal article" date="2017" name="Int. J. Syst. Evol. Microbiol.">
        <title>Pseudokineococcus basanitobsidens sp. nov., isolated from volcanic rock.</title>
        <authorList>
            <person name="Lee D.W."/>
            <person name="Park M.Y."/>
            <person name="Kim J.J."/>
            <person name="Kim B.S."/>
        </authorList>
    </citation>
    <scope>NUCLEOTIDE SEQUENCE [LARGE SCALE GENOMIC DNA]</scope>
    <source>
        <strain evidence="3 4">DSM 103726</strain>
    </source>
</reference>
<dbReference type="Gene3D" id="3.75.10.10">
    <property type="entry name" value="L-arginine/glycine Amidinotransferase, Chain A"/>
    <property type="match status" value="1"/>
</dbReference>
<dbReference type="EMBL" id="JBBIAA010000001">
    <property type="protein sequence ID" value="MEJ5943935.1"/>
    <property type="molecule type" value="Genomic_DNA"/>
</dbReference>
<organism evidence="3 4">
    <name type="scientific">Pseudokineococcus basanitobsidens</name>
    <dbReference type="NCBI Taxonomy" id="1926649"/>
    <lineage>
        <taxon>Bacteria</taxon>
        <taxon>Bacillati</taxon>
        <taxon>Actinomycetota</taxon>
        <taxon>Actinomycetes</taxon>
        <taxon>Kineosporiales</taxon>
        <taxon>Kineosporiaceae</taxon>
        <taxon>Pseudokineococcus</taxon>
    </lineage>
</organism>
<dbReference type="Proteomes" id="UP001387100">
    <property type="component" value="Unassembled WGS sequence"/>
</dbReference>
<evidence type="ECO:0000256" key="2">
    <source>
        <dbReference type="ARBA" id="ARBA00022801"/>
    </source>
</evidence>
<dbReference type="NCBIfam" id="NF045659">
    <property type="entry name" value="DiMArgaseDdahMtb"/>
    <property type="match status" value="1"/>
</dbReference>
<dbReference type="SUPFAM" id="SSF55909">
    <property type="entry name" value="Pentein"/>
    <property type="match status" value="1"/>
</dbReference>
<protein>
    <submittedName>
        <fullName evidence="3">Dimethylargininase</fullName>
        <ecNumber evidence="3">3.5.3.18</ecNumber>
    </submittedName>
</protein>
<comment type="caution">
    <text evidence="3">The sequence shown here is derived from an EMBL/GenBank/DDBJ whole genome shotgun (WGS) entry which is preliminary data.</text>
</comment>
<evidence type="ECO:0000313" key="3">
    <source>
        <dbReference type="EMBL" id="MEJ5943935.1"/>
    </source>
</evidence>
<dbReference type="InterPro" id="IPR033199">
    <property type="entry name" value="DDAH-like"/>
</dbReference>
<sequence length="301" mass="31837">MTETSLPPVAPGTAVPAPRAEAVLAPEGLPAALPPRRATPRRYAMCRPDHFAVRYAINPWMHPGDPVDRDLAVAQWEALRQTYLDLGHVVEVVPGLPEQPDMVFAANGGVVLGGRALGARFAHVERAAEGPAFAAWLRARGVPVHEPEHVGEGEGDFLVVGDRLLAGTGFRTAPAAHEEAARVLDAEVVPLRLVDPRYYHLDTALAVLADDDVAYVRGAFDPDALATLERLYPHALVVGEQDAGVLGLNAVSDGLHVVLPAAATRMAADLAARGYVPVPVDLSELLKGGGSVKCCTLELRG</sequence>
<gene>
    <name evidence="3" type="primary">ddaH</name>
    <name evidence="3" type="ORF">WDZ17_01320</name>
</gene>
<comment type="similarity">
    <text evidence="1">Belongs to the DDAH family.</text>
</comment>
<accession>A0ABU8RFS8</accession>
<keyword evidence="4" id="KW-1185">Reference proteome</keyword>
<proteinExistence type="inferred from homology"/>